<dbReference type="GO" id="GO:0019752">
    <property type="term" value="P:carboxylic acid metabolic process"/>
    <property type="evidence" value="ECO:0007669"/>
    <property type="project" value="InterPro"/>
</dbReference>
<evidence type="ECO:0000256" key="7">
    <source>
        <dbReference type="PIRSR" id="PIRSR001362-1"/>
    </source>
</evidence>
<dbReference type="GO" id="GO:0046872">
    <property type="term" value="F:metal ion binding"/>
    <property type="evidence" value="ECO:0007669"/>
    <property type="project" value="UniProtKB-KW"/>
</dbReference>
<evidence type="ECO:0000256" key="6">
    <source>
        <dbReference type="ARBA" id="ARBA00031921"/>
    </source>
</evidence>
<organism evidence="10 11">
    <name type="scientific">Alteromonas mediterranea</name>
    <dbReference type="NCBI Taxonomy" id="314275"/>
    <lineage>
        <taxon>Bacteria</taxon>
        <taxon>Pseudomonadati</taxon>
        <taxon>Pseudomonadota</taxon>
        <taxon>Gammaproteobacteria</taxon>
        <taxon>Alteromonadales</taxon>
        <taxon>Alteromonadaceae</taxon>
        <taxon>Alteromonas/Salinimonas group</taxon>
        <taxon>Alteromonas</taxon>
    </lineage>
</organism>
<protein>
    <recommendedName>
        <fullName evidence="1">Isocitrate lyase</fullName>
    </recommendedName>
    <alternativeName>
        <fullName evidence="5">Isocitrase</fullName>
    </alternativeName>
    <alternativeName>
        <fullName evidence="6">Isocitratase</fullName>
    </alternativeName>
</protein>
<dbReference type="AlphaFoldDB" id="A0AAC8XL69"/>
<evidence type="ECO:0000256" key="4">
    <source>
        <dbReference type="ARBA" id="ARBA00023531"/>
    </source>
</evidence>
<sequence length="531" mass="58592">MSQYQQDIDNFATLKAAQKGTWEGINPEFAARMKVQNRFKTGLDIARYTAGIMRKDMAEYDADSSQYTQSLGCWHGFVGQQKMLSVKKHQGTTSKSYLYLSGWMVAALRSEFGPLPDQSMHEKTSVSALIEELYTFLRQADARELGDLFHKLDDAKKNGGDVAAIQAEIDNYETHVVPIIADIDAGFGNEEATYLLAKQMIEAGACCIQIENQVSDAKQCGHQDGKVTVPHEDFLAKINAVRYAFLELGVDDGVIVARTDSLGAGLTQKIPVSQSEGDLAAQYNAFLKTTDIAGADDLTEGDLVLKQGGKLVKPERLPNGLFRFKDNTGFDRVVLDCVTSLKHGADLLWIETEKPHVGQIAEMVNAIREQVPNAKLVYNNSPSFNWTLNFRQQVFDAWTEEGKDVSGYDRAKLMSADYDDSELAAEADEKIKSFQADAAREAGIFHHLITLPTYHTAALSTDNLAKGYFGEEGMLAYVRGVQRQEIRQGLACVKHQAMAGSDLGDTHKEYFSGEGALKASGEDNTMNQFDV</sequence>
<evidence type="ECO:0000256" key="3">
    <source>
        <dbReference type="ARBA" id="ARBA00023239"/>
    </source>
</evidence>
<dbReference type="CDD" id="cd00377">
    <property type="entry name" value="ICL_PEPM"/>
    <property type="match status" value="1"/>
</dbReference>
<evidence type="ECO:0000256" key="2">
    <source>
        <dbReference type="ARBA" id="ARBA00022723"/>
    </source>
</evidence>
<dbReference type="Proteomes" id="UP000061468">
    <property type="component" value="Chromosome"/>
</dbReference>
<keyword evidence="9" id="KW-0460">Magnesium</keyword>
<dbReference type="EMBL" id="CP013928">
    <property type="protein sequence ID" value="AMJ79287.1"/>
    <property type="molecule type" value="Genomic_DNA"/>
</dbReference>
<accession>A0AAC8XL69</accession>
<dbReference type="NCBIfam" id="NF005074">
    <property type="entry name" value="PRK06498.1"/>
    <property type="match status" value="1"/>
</dbReference>
<comment type="catalytic activity">
    <reaction evidence="4">
        <text>D-threo-isocitrate = glyoxylate + succinate</text>
        <dbReference type="Rhea" id="RHEA:13245"/>
        <dbReference type="ChEBI" id="CHEBI:15562"/>
        <dbReference type="ChEBI" id="CHEBI:30031"/>
        <dbReference type="ChEBI" id="CHEBI:36655"/>
        <dbReference type="EC" id="4.1.3.1"/>
    </reaction>
</comment>
<dbReference type="Gene3D" id="3.20.20.60">
    <property type="entry name" value="Phosphoenolpyruvate-binding domains"/>
    <property type="match status" value="1"/>
</dbReference>
<feature type="binding site" evidence="8">
    <location>
        <begin position="101"/>
        <end position="103"/>
    </location>
    <ligand>
        <name>substrate</name>
    </ligand>
</feature>
<evidence type="ECO:0000256" key="5">
    <source>
        <dbReference type="ARBA" id="ARBA00031022"/>
    </source>
</evidence>
<feature type="binding site" evidence="8">
    <location>
        <begin position="379"/>
        <end position="383"/>
    </location>
    <ligand>
        <name>substrate</name>
    </ligand>
</feature>
<feature type="binding site" evidence="8">
    <location>
        <position position="258"/>
    </location>
    <ligand>
        <name>substrate</name>
    </ligand>
</feature>
<feature type="binding site" evidence="8">
    <location>
        <begin position="221"/>
        <end position="222"/>
    </location>
    <ligand>
        <name>substrate</name>
    </ligand>
</feature>
<dbReference type="InterPro" id="IPR015813">
    <property type="entry name" value="Pyrv/PenolPyrv_kinase-like_dom"/>
</dbReference>
<dbReference type="Pfam" id="PF00463">
    <property type="entry name" value="ICL"/>
    <property type="match status" value="3"/>
</dbReference>
<dbReference type="InterPro" id="IPR040442">
    <property type="entry name" value="Pyrv_kinase-like_dom_sf"/>
</dbReference>
<evidence type="ECO:0000256" key="8">
    <source>
        <dbReference type="PIRSR" id="PIRSR001362-2"/>
    </source>
</evidence>
<evidence type="ECO:0000256" key="1">
    <source>
        <dbReference type="ARBA" id="ARBA00017446"/>
    </source>
</evidence>
<dbReference type="GO" id="GO:0004451">
    <property type="term" value="F:isocitrate lyase activity"/>
    <property type="evidence" value="ECO:0007669"/>
    <property type="project" value="UniProtKB-EC"/>
</dbReference>
<evidence type="ECO:0000313" key="11">
    <source>
        <dbReference type="Proteomes" id="UP000061468"/>
    </source>
</evidence>
<gene>
    <name evidence="10" type="ORF">AV942_13790</name>
</gene>
<dbReference type="InterPro" id="IPR006254">
    <property type="entry name" value="Isocitrate_lyase"/>
</dbReference>
<proteinExistence type="predicted"/>
<dbReference type="PANTHER" id="PTHR21631">
    <property type="entry name" value="ISOCITRATE LYASE/MALATE SYNTHASE"/>
    <property type="match status" value="1"/>
</dbReference>
<feature type="binding site" evidence="9">
    <location>
        <position position="182"/>
    </location>
    <ligand>
        <name>Mg(2+)</name>
        <dbReference type="ChEBI" id="CHEBI:18420"/>
    </ligand>
</feature>
<name>A0AAC8XL69_9ALTE</name>
<dbReference type="SUPFAM" id="SSF51621">
    <property type="entry name" value="Phosphoenolpyruvate/pyruvate domain"/>
    <property type="match status" value="1"/>
</dbReference>
<reference evidence="10 11" key="1">
    <citation type="submission" date="2015-12" db="EMBL/GenBank/DDBJ databases">
        <title>Intraspecies pangenome expansion in the marine bacterium Alteromonas.</title>
        <authorList>
            <person name="Lopez-Perez M."/>
            <person name="Rodriguez-Valera F."/>
        </authorList>
    </citation>
    <scope>NUCLEOTIDE SEQUENCE [LARGE SCALE GENOMIC DNA]</scope>
    <source>
        <strain evidence="10 11">UM8</strain>
    </source>
</reference>
<keyword evidence="2 9" id="KW-0479">Metal-binding</keyword>
<comment type="cofactor">
    <cofactor evidence="9">
        <name>Mg(2+)</name>
        <dbReference type="ChEBI" id="CHEBI:18420"/>
    </cofactor>
    <text evidence="9">Can also use Mn(2+) ion.</text>
</comment>
<dbReference type="RefSeq" id="WP_015067634.1">
    <property type="nucleotide sequence ID" value="NZ_CP013928.1"/>
</dbReference>
<dbReference type="PIRSF" id="PIRSF001362">
    <property type="entry name" value="Isocit_lyase"/>
    <property type="match status" value="1"/>
</dbReference>
<evidence type="ECO:0000313" key="10">
    <source>
        <dbReference type="EMBL" id="AMJ79287.1"/>
    </source>
</evidence>
<keyword evidence="3 10" id="KW-0456">Lyase</keyword>
<dbReference type="PANTHER" id="PTHR21631:SF3">
    <property type="entry name" value="BIFUNCTIONAL GLYOXYLATE CYCLE PROTEIN"/>
    <property type="match status" value="1"/>
</dbReference>
<feature type="active site" description="Proton acceptor" evidence="7">
    <location>
        <position position="220"/>
    </location>
</feature>
<evidence type="ECO:0000256" key="9">
    <source>
        <dbReference type="PIRSR" id="PIRSR001362-3"/>
    </source>
</evidence>
<dbReference type="InterPro" id="IPR039556">
    <property type="entry name" value="ICL/PEPM"/>
</dbReference>
<feature type="binding site" evidence="8">
    <location>
        <position position="450"/>
    </location>
    <ligand>
        <name>substrate</name>
    </ligand>
</feature>